<evidence type="ECO:0000256" key="4">
    <source>
        <dbReference type="ARBA" id="ARBA00022475"/>
    </source>
</evidence>
<evidence type="ECO:0000256" key="5">
    <source>
        <dbReference type="ARBA" id="ARBA00022573"/>
    </source>
</evidence>
<evidence type="ECO:0000256" key="6">
    <source>
        <dbReference type="ARBA" id="ARBA00022692"/>
    </source>
</evidence>
<comment type="caution">
    <text evidence="10">The sequence shown here is derived from an EMBL/GenBank/DDBJ whole genome shotgun (WGS) entry which is preliminary data.</text>
</comment>
<comment type="subcellular location">
    <subcellularLocation>
        <location evidence="1 9">Cell membrane</location>
        <topology evidence="1 9">Multi-pass membrane protein</topology>
    </subcellularLocation>
</comment>
<evidence type="ECO:0000256" key="9">
    <source>
        <dbReference type="HAMAP-Rule" id="MF_00024"/>
    </source>
</evidence>
<evidence type="ECO:0000313" key="11">
    <source>
        <dbReference type="Proteomes" id="UP001168537"/>
    </source>
</evidence>
<evidence type="ECO:0000256" key="7">
    <source>
        <dbReference type="ARBA" id="ARBA00022989"/>
    </source>
</evidence>
<keyword evidence="7 9" id="KW-1133">Transmembrane helix</keyword>
<dbReference type="HAMAP" id="MF_00024">
    <property type="entry name" value="CobD_CbiB"/>
    <property type="match status" value="1"/>
</dbReference>
<dbReference type="Proteomes" id="UP001168537">
    <property type="component" value="Unassembled WGS sequence"/>
</dbReference>
<dbReference type="Pfam" id="PF03186">
    <property type="entry name" value="CobD_Cbib"/>
    <property type="match status" value="1"/>
</dbReference>
<keyword evidence="4 9" id="KW-1003">Cell membrane</keyword>
<dbReference type="PANTHER" id="PTHR34308:SF1">
    <property type="entry name" value="COBALAMIN BIOSYNTHESIS PROTEIN CBIB"/>
    <property type="match status" value="1"/>
</dbReference>
<evidence type="ECO:0000256" key="2">
    <source>
        <dbReference type="ARBA" id="ARBA00004953"/>
    </source>
</evidence>
<organism evidence="10 11">
    <name type="scientific">Nocardioides abyssi</name>
    <dbReference type="NCBI Taxonomy" id="3058370"/>
    <lineage>
        <taxon>Bacteria</taxon>
        <taxon>Bacillati</taxon>
        <taxon>Actinomycetota</taxon>
        <taxon>Actinomycetes</taxon>
        <taxon>Propionibacteriales</taxon>
        <taxon>Nocardioidaceae</taxon>
        <taxon>Nocardioides</taxon>
    </lineage>
</organism>
<evidence type="ECO:0000256" key="8">
    <source>
        <dbReference type="ARBA" id="ARBA00023136"/>
    </source>
</evidence>
<gene>
    <name evidence="9" type="primary">cobD</name>
    <name evidence="10" type="ORF">QWY29_08925</name>
</gene>
<evidence type="ECO:0000256" key="3">
    <source>
        <dbReference type="ARBA" id="ARBA00006263"/>
    </source>
</evidence>
<keyword evidence="11" id="KW-1185">Reference proteome</keyword>
<dbReference type="RefSeq" id="WP_300960360.1">
    <property type="nucleotide sequence ID" value="NZ_JAUHJR010000002.1"/>
</dbReference>
<evidence type="ECO:0000256" key="1">
    <source>
        <dbReference type="ARBA" id="ARBA00004651"/>
    </source>
</evidence>
<dbReference type="NCBIfam" id="NF002276">
    <property type="entry name" value="PRK01209.1-4"/>
    <property type="match status" value="1"/>
</dbReference>
<comment type="function">
    <text evidence="9">Converts cobyric acid to cobinamide by the addition of aminopropanol on the F carboxylic group.</text>
</comment>
<keyword evidence="5 9" id="KW-0169">Cobalamin biosynthesis</keyword>
<dbReference type="PANTHER" id="PTHR34308">
    <property type="entry name" value="COBALAMIN BIOSYNTHESIS PROTEIN CBIB"/>
    <property type="match status" value="1"/>
</dbReference>
<evidence type="ECO:0000313" key="10">
    <source>
        <dbReference type="EMBL" id="MDN4161472.1"/>
    </source>
</evidence>
<name>A0ABT8ETH8_9ACTN</name>
<reference evidence="10" key="1">
    <citation type="submission" date="2023-06" db="EMBL/GenBank/DDBJ databases">
        <title>Draft genome sequence of Nocardioides sp. SOB72.</title>
        <authorList>
            <person name="Zhang G."/>
        </authorList>
    </citation>
    <scope>NUCLEOTIDE SEQUENCE</scope>
    <source>
        <strain evidence="10">SOB72</strain>
    </source>
</reference>
<comment type="pathway">
    <text evidence="2 9">Cofactor biosynthesis; adenosylcobalamin biosynthesis.</text>
</comment>
<dbReference type="EMBL" id="JAUHJR010000002">
    <property type="protein sequence ID" value="MDN4161472.1"/>
    <property type="molecule type" value="Genomic_DNA"/>
</dbReference>
<accession>A0ABT8ETH8</accession>
<comment type="similarity">
    <text evidence="3 9">Belongs to the CobD/CbiB family.</text>
</comment>
<keyword evidence="8 9" id="KW-0472">Membrane</keyword>
<keyword evidence="6 9" id="KW-0812">Transmembrane</keyword>
<protein>
    <recommendedName>
        <fullName evidence="9">Cobalamin biosynthesis protein CobD</fullName>
    </recommendedName>
</protein>
<sequence>MAGSRPEAARSSAGRGSRAVGLLLGFAADRLLGDPHRWHPVAGLGRAAALSERALYADARLPGAVHAGLVVGGCLGLGVLLERATRGRPAVHALATAAATWTVLGGRSLEREALAVHALLAAGDLPGARVRLTHLVGRDPTALSAAEVARAVVESVAENTSDAVTAPLVWGAVGGVPALLAHRAANTLDAMVGHRGARYGRFGWASARLDDLLGLPGSRWAGLCVLAAGPARAGAAWSAWRRDAAAHPSPNAGVVEATFAGALGVTLGGTNTYGDRVEVRPTMGRGRAVEPDDVLRATTLARRVGGLAALGAGGLAALGSRV</sequence>
<proteinExistence type="inferred from homology"/>
<dbReference type="InterPro" id="IPR004485">
    <property type="entry name" value="Cobalamin_biosynth_CobD/CbiB"/>
</dbReference>